<evidence type="ECO:0000313" key="2">
    <source>
        <dbReference type="EMBL" id="MBX69938.1"/>
    </source>
</evidence>
<evidence type="ECO:0000256" key="1">
    <source>
        <dbReference type="SAM" id="Phobius"/>
    </source>
</evidence>
<reference evidence="2" key="1">
    <citation type="submission" date="2018-02" db="EMBL/GenBank/DDBJ databases">
        <title>Rhizophora mucronata_Transcriptome.</title>
        <authorList>
            <person name="Meera S.P."/>
            <person name="Sreeshan A."/>
            <person name="Augustine A."/>
        </authorList>
    </citation>
    <scope>NUCLEOTIDE SEQUENCE</scope>
    <source>
        <tissue evidence="2">Leaf</tissue>
    </source>
</reference>
<sequence length="66" mass="7379">MMRKKGSTALYRTKAHMHQNVSFPLVNQNCGSTAKVSSIPDPFLSSYTSTLLNLLFFLFFSSSCIL</sequence>
<dbReference type="EMBL" id="GGEC01089454">
    <property type="protein sequence ID" value="MBX69938.1"/>
    <property type="molecule type" value="Transcribed_RNA"/>
</dbReference>
<keyword evidence="1" id="KW-1133">Transmembrane helix</keyword>
<accession>A0A2P2QSP1</accession>
<feature type="transmembrane region" description="Helical" evidence="1">
    <location>
        <begin position="44"/>
        <end position="65"/>
    </location>
</feature>
<name>A0A2P2QSP1_RHIMU</name>
<proteinExistence type="predicted"/>
<keyword evidence="1" id="KW-0812">Transmembrane</keyword>
<dbReference type="AlphaFoldDB" id="A0A2P2QSP1"/>
<protein>
    <submittedName>
        <fullName evidence="2">Uncharacterized protein</fullName>
    </submittedName>
</protein>
<keyword evidence="1" id="KW-0472">Membrane</keyword>
<organism evidence="2">
    <name type="scientific">Rhizophora mucronata</name>
    <name type="common">Asiatic mangrove</name>
    <dbReference type="NCBI Taxonomy" id="61149"/>
    <lineage>
        <taxon>Eukaryota</taxon>
        <taxon>Viridiplantae</taxon>
        <taxon>Streptophyta</taxon>
        <taxon>Embryophyta</taxon>
        <taxon>Tracheophyta</taxon>
        <taxon>Spermatophyta</taxon>
        <taxon>Magnoliopsida</taxon>
        <taxon>eudicotyledons</taxon>
        <taxon>Gunneridae</taxon>
        <taxon>Pentapetalae</taxon>
        <taxon>rosids</taxon>
        <taxon>fabids</taxon>
        <taxon>Malpighiales</taxon>
        <taxon>Rhizophoraceae</taxon>
        <taxon>Rhizophora</taxon>
    </lineage>
</organism>